<dbReference type="InterPro" id="IPR011330">
    <property type="entry name" value="Glyco_hydro/deAcase_b/a-brl"/>
</dbReference>
<comment type="caution">
    <text evidence="2">The sequence shown here is derived from an EMBL/GenBank/DDBJ whole genome shotgun (WGS) entry which is preliminary data.</text>
</comment>
<keyword evidence="3" id="KW-1185">Reference proteome</keyword>
<reference evidence="3" key="1">
    <citation type="journal article" date="2019" name="Int. J. Syst. Evol. Microbiol.">
        <title>The Global Catalogue of Microorganisms (GCM) 10K type strain sequencing project: providing services to taxonomists for standard genome sequencing and annotation.</title>
        <authorList>
            <consortium name="The Broad Institute Genomics Platform"/>
            <consortium name="The Broad Institute Genome Sequencing Center for Infectious Disease"/>
            <person name="Wu L."/>
            <person name="Ma J."/>
        </authorList>
    </citation>
    <scope>NUCLEOTIDE SEQUENCE [LARGE SCALE GENOMIC DNA]</scope>
    <source>
        <strain evidence="3">KACC 11904</strain>
    </source>
</reference>
<evidence type="ECO:0000259" key="1">
    <source>
        <dbReference type="PROSITE" id="PS51677"/>
    </source>
</evidence>
<dbReference type="PANTHER" id="PTHR10587">
    <property type="entry name" value="GLYCOSYL TRANSFERASE-RELATED"/>
    <property type="match status" value="1"/>
</dbReference>
<dbReference type="InterPro" id="IPR002509">
    <property type="entry name" value="NODB_dom"/>
</dbReference>
<dbReference type="Proteomes" id="UP001596044">
    <property type="component" value="Unassembled WGS sequence"/>
</dbReference>
<dbReference type="SUPFAM" id="SSF88713">
    <property type="entry name" value="Glycoside hydrolase/deacetylase"/>
    <property type="match status" value="1"/>
</dbReference>
<dbReference type="CDD" id="cd10944">
    <property type="entry name" value="CE4_SmPgdA_like"/>
    <property type="match status" value="1"/>
</dbReference>
<dbReference type="InterPro" id="IPR050248">
    <property type="entry name" value="Polysacc_deacetylase_ArnD"/>
</dbReference>
<accession>A0ABW0KBC6</accession>
<protein>
    <submittedName>
        <fullName evidence="2">Polysaccharide deacetylase family protein</fullName>
        <ecNumber evidence="2">3.-.-.-</ecNumber>
    </submittedName>
</protein>
<keyword evidence="2" id="KW-0378">Hydrolase</keyword>
<dbReference type="GO" id="GO:0016787">
    <property type="term" value="F:hydrolase activity"/>
    <property type="evidence" value="ECO:0007669"/>
    <property type="project" value="UniProtKB-KW"/>
</dbReference>
<evidence type="ECO:0000313" key="2">
    <source>
        <dbReference type="EMBL" id="MFC5450684.1"/>
    </source>
</evidence>
<name>A0ABW0KBC6_9BACL</name>
<dbReference type="RefSeq" id="WP_270879027.1">
    <property type="nucleotide sequence ID" value="NZ_JAQFVF010000022.1"/>
</dbReference>
<dbReference type="Pfam" id="PF01522">
    <property type="entry name" value="Polysacc_deac_1"/>
    <property type="match status" value="1"/>
</dbReference>
<dbReference type="EMBL" id="JBHSMJ010000029">
    <property type="protein sequence ID" value="MFC5450684.1"/>
    <property type="molecule type" value="Genomic_DNA"/>
</dbReference>
<feature type="domain" description="NodB homology" evidence="1">
    <location>
        <begin position="73"/>
        <end position="258"/>
    </location>
</feature>
<sequence length="478" mass="54037">MRAHPQPSNYKMRKRIQLFMAVLLAAYVWLASMPVEAFANESNPAQEDQAIYQLLKSGKRPPQEKSYQTPEQPTVYLTFDDGPSKLTPQVLDILQKEGIHATFFALGEEAKARPDLIKRIIAEGHTLGNHTYNHVYNELYSDFQVFWKQIQESETIFDQIAGVRPQLVRAPGGTYTNFDAYYFYLLEQAGYTIVDWNVDSGDSTRANVPVKEIIHTVKSSPLEHEITLLLHDGAGHESSVEALPQIIQYYKDLGYAFAPLTSEVKPKQFSVGKPKWSRKMSLTHFEDLLQETKQYALAHGQPSPESDKAANQLVNQTQVAQAESAQTLPPAPSLPLQVNVGGGRGFTLEPTQYQLQSSRIELSLRFLVEKMGGYISWMEPVKTAIAHYGVYDVEYDLPKRSIRLFNLGKRVASYSMADMQMREGSIIVPLRKTIDLLGGRVTDAVMETDKREVTLAWHHLFMLNETPILLKNSLFALK</sequence>
<organism evidence="2 3">
    <name type="scientific">Paenibacillus aestuarii</name>
    <dbReference type="NCBI Taxonomy" id="516965"/>
    <lineage>
        <taxon>Bacteria</taxon>
        <taxon>Bacillati</taxon>
        <taxon>Bacillota</taxon>
        <taxon>Bacilli</taxon>
        <taxon>Bacillales</taxon>
        <taxon>Paenibacillaceae</taxon>
        <taxon>Paenibacillus</taxon>
    </lineage>
</organism>
<dbReference type="Gene3D" id="3.20.20.370">
    <property type="entry name" value="Glycoside hydrolase/deacetylase"/>
    <property type="match status" value="1"/>
</dbReference>
<proteinExistence type="predicted"/>
<dbReference type="PROSITE" id="PS51677">
    <property type="entry name" value="NODB"/>
    <property type="match status" value="1"/>
</dbReference>
<dbReference type="EC" id="3.-.-.-" evidence="2"/>
<evidence type="ECO:0000313" key="3">
    <source>
        <dbReference type="Proteomes" id="UP001596044"/>
    </source>
</evidence>
<gene>
    <name evidence="2" type="ORF">ACFPOG_20745</name>
</gene>